<keyword evidence="5" id="KW-0479">Metal-binding</keyword>
<dbReference type="PANTHER" id="PTHR22937:SF163">
    <property type="entry name" value="RING-TYPE E3 UBIQUITIN TRANSFERASE"/>
    <property type="match status" value="1"/>
</dbReference>
<dbReference type="AlphaFoldDB" id="A0AAV6X7J4"/>
<protein>
    <recommendedName>
        <fullName evidence="3">RING-type E3 ubiquitin transferase</fullName>
        <ecNumber evidence="3">2.3.2.27</ecNumber>
    </recommendedName>
</protein>
<dbReference type="EMBL" id="WHWC01000007">
    <property type="protein sequence ID" value="KAG8379091.1"/>
    <property type="molecule type" value="Genomic_DNA"/>
</dbReference>
<gene>
    <name evidence="11" type="ORF">BUALT_Bualt07G0052100</name>
</gene>
<evidence type="ECO:0000256" key="1">
    <source>
        <dbReference type="ARBA" id="ARBA00000900"/>
    </source>
</evidence>
<name>A0AAV6X7J4_9LAMI</name>
<evidence type="ECO:0000256" key="4">
    <source>
        <dbReference type="ARBA" id="ARBA00022679"/>
    </source>
</evidence>
<evidence type="ECO:0000256" key="2">
    <source>
        <dbReference type="ARBA" id="ARBA00004906"/>
    </source>
</evidence>
<comment type="pathway">
    <text evidence="2">Protein modification; protein ubiquitination.</text>
</comment>
<comment type="caution">
    <text evidence="11">The sequence shown here is derived from an EMBL/GenBank/DDBJ whole genome shotgun (WGS) entry which is preliminary data.</text>
</comment>
<dbReference type="InterPro" id="IPR013083">
    <property type="entry name" value="Znf_RING/FYVE/PHD"/>
</dbReference>
<accession>A0AAV6X7J4</accession>
<comment type="catalytic activity">
    <reaction evidence="1">
        <text>S-ubiquitinyl-[E2 ubiquitin-conjugating enzyme]-L-cysteine + [acceptor protein]-L-lysine = [E2 ubiquitin-conjugating enzyme]-L-cysteine + N(6)-ubiquitinyl-[acceptor protein]-L-lysine.</text>
        <dbReference type="EC" id="2.3.2.27"/>
    </reaction>
</comment>
<keyword evidence="4" id="KW-0808">Transferase</keyword>
<proteinExistence type="predicted"/>
<feature type="domain" description="RING-type" evidence="10">
    <location>
        <begin position="169"/>
        <end position="212"/>
    </location>
</feature>
<evidence type="ECO:0000313" key="11">
    <source>
        <dbReference type="EMBL" id="KAG8379091.1"/>
    </source>
</evidence>
<reference evidence="11" key="1">
    <citation type="submission" date="2019-10" db="EMBL/GenBank/DDBJ databases">
        <authorList>
            <person name="Zhang R."/>
            <person name="Pan Y."/>
            <person name="Wang J."/>
            <person name="Ma R."/>
            <person name="Yu S."/>
        </authorList>
    </citation>
    <scope>NUCLEOTIDE SEQUENCE</scope>
    <source>
        <strain evidence="11">LA-IB0</strain>
        <tissue evidence="11">Leaf</tissue>
    </source>
</reference>
<dbReference type="GO" id="GO:0008270">
    <property type="term" value="F:zinc ion binding"/>
    <property type="evidence" value="ECO:0007669"/>
    <property type="project" value="UniProtKB-KW"/>
</dbReference>
<dbReference type="SUPFAM" id="SSF57850">
    <property type="entry name" value="RING/U-box"/>
    <property type="match status" value="1"/>
</dbReference>
<keyword evidence="8" id="KW-0862">Zinc</keyword>
<dbReference type="EC" id="2.3.2.27" evidence="3"/>
<evidence type="ECO:0000313" key="12">
    <source>
        <dbReference type="Proteomes" id="UP000826271"/>
    </source>
</evidence>
<dbReference type="PANTHER" id="PTHR22937">
    <property type="entry name" value="E3 UBIQUITIN-PROTEIN LIGASE RNF165"/>
    <property type="match status" value="1"/>
</dbReference>
<dbReference type="InterPro" id="IPR001841">
    <property type="entry name" value="Znf_RING"/>
</dbReference>
<evidence type="ECO:0000256" key="3">
    <source>
        <dbReference type="ARBA" id="ARBA00012483"/>
    </source>
</evidence>
<evidence type="ECO:0000256" key="9">
    <source>
        <dbReference type="PROSITE-ProRule" id="PRU00175"/>
    </source>
</evidence>
<dbReference type="InterPro" id="IPR045191">
    <property type="entry name" value="MBR1/2-like"/>
</dbReference>
<sequence length="219" mass="25004">MAFRQVNNFAPHDISGHSNPHFQPFLSQHYIPDMSSGGFWSAVDGGFQPLRQRVYAASPPLPGYFYVNHDEFSYPMFPLTQDYANIMINVTPPTYIYPSYSTPIESESYYYNSNMATDPSSMPLTRGNDAWWAMYQDHSINNHGFNAAVISKYLKTRNFDKDNDDSEICAVRQDELCQEDDRMIGVLDCGHEYHATCIGKWLQQKNICPLCKATALPVE</sequence>
<evidence type="ECO:0000256" key="7">
    <source>
        <dbReference type="ARBA" id="ARBA00022786"/>
    </source>
</evidence>
<dbReference type="Proteomes" id="UP000826271">
    <property type="component" value="Unassembled WGS sequence"/>
</dbReference>
<dbReference type="InterPro" id="IPR024766">
    <property type="entry name" value="Znf_RING_H2"/>
</dbReference>
<dbReference type="SMART" id="SM00184">
    <property type="entry name" value="RING"/>
    <property type="match status" value="1"/>
</dbReference>
<keyword evidence="12" id="KW-1185">Reference proteome</keyword>
<evidence type="ECO:0000256" key="8">
    <source>
        <dbReference type="ARBA" id="ARBA00022833"/>
    </source>
</evidence>
<evidence type="ECO:0000256" key="6">
    <source>
        <dbReference type="ARBA" id="ARBA00022771"/>
    </source>
</evidence>
<evidence type="ECO:0000259" key="10">
    <source>
        <dbReference type="PROSITE" id="PS50089"/>
    </source>
</evidence>
<organism evidence="11 12">
    <name type="scientific">Buddleja alternifolia</name>
    <dbReference type="NCBI Taxonomy" id="168488"/>
    <lineage>
        <taxon>Eukaryota</taxon>
        <taxon>Viridiplantae</taxon>
        <taxon>Streptophyta</taxon>
        <taxon>Embryophyta</taxon>
        <taxon>Tracheophyta</taxon>
        <taxon>Spermatophyta</taxon>
        <taxon>Magnoliopsida</taxon>
        <taxon>eudicotyledons</taxon>
        <taxon>Gunneridae</taxon>
        <taxon>Pentapetalae</taxon>
        <taxon>asterids</taxon>
        <taxon>lamiids</taxon>
        <taxon>Lamiales</taxon>
        <taxon>Scrophulariaceae</taxon>
        <taxon>Buddlejeae</taxon>
        <taxon>Buddleja</taxon>
    </lineage>
</organism>
<dbReference type="Pfam" id="PF12678">
    <property type="entry name" value="zf-rbx1"/>
    <property type="match status" value="1"/>
</dbReference>
<dbReference type="Gene3D" id="3.30.40.10">
    <property type="entry name" value="Zinc/RING finger domain, C3HC4 (zinc finger)"/>
    <property type="match status" value="1"/>
</dbReference>
<dbReference type="PROSITE" id="PS50089">
    <property type="entry name" value="ZF_RING_2"/>
    <property type="match status" value="1"/>
</dbReference>
<keyword evidence="6 9" id="KW-0863">Zinc-finger</keyword>
<keyword evidence="7" id="KW-0833">Ubl conjugation pathway</keyword>
<dbReference type="GO" id="GO:0061630">
    <property type="term" value="F:ubiquitin protein ligase activity"/>
    <property type="evidence" value="ECO:0007669"/>
    <property type="project" value="UniProtKB-EC"/>
</dbReference>
<evidence type="ECO:0000256" key="5">
    <source>
        <dbReference type="ARBA" id="ARBA00022723"/>
    </source>
</evidence>